<sequence>MHRPFRHTSSPPSLLKLFSLLRRLCASRPLALFRFSAYRSHPPSPTTTRQLRYYLPNFFTPLLSDPRILSKDSRRKLLPFRSVCIYGVVSGL</sequence>
<dbReference type="Proteomes" id="UP000799424">
    <property type="component" value="Unassembled WGS sequence"/>
</dbReference>
<proteinExistence type="predicted"/>
<name>A0A6A6ZC78_9PLEO</name>
<gene>
    <name evidence="1" type="ORF">CC86DRAFT_375667</name>
</gene>
<dbReference type="EMBL" id="MU006250">
    <property type="protein sequence ID" value="KAF2818620.1"/>
    <property type="molecule type" value="Genomic_DNA"/>
</dbReference>
<keyword evidence="2" id="KW-1185">Reference proteome</keyword>
<protein>
    <submittedName>
        <fullName evidence="1">Uncharacterized protein</fullName>
    </submittedName>
</protein>
<evidence type="ECO:0000313" key="1">
    <source>
        <dbReference type="EMBL" id="KAF2818620.1"/>
    </source>
</evidence>
<evidence type="ECO:0000313" key="2">
    <source>
        <dbReference type="Proteomes" id="UP000799424"/>
    </source>
</evidence>
<accession>A0A6A6ZC78</accession>
<reference evidence="1" key="1">
    <citation type="journal article" date="2020" name="Stud. Mycol.">
        <title>101 Dothideomycetes genomes: a test case for predicting lifestyles and emergence of pathogens.</title>
        <authorList>
            <person name="Haridas S."/>
            <person name="Albert R."/>
            <person name="Binder M."/>
            <person name="Bloem J."/>
            <person name="Labutti K."/>
            <person name="Salamov A."/>
            <person name="Andreopoulos B."/>
            <person name="Baker S."/>
            <person name="Barry K."/>
            <person name="Bills G."/>
            <person name="Bluhm B."/>
            <person name="Cannon C."/>
            <person name="Castanera R."/>
            <person name="Culley D."/>
            <person name="Daum C."/>
            <person name="Ezra D."/>
            <person name="Gonzalez J."/>
            <person name="Henrissat B."/>
            <person name="Kuo A."/>
            <person name="Liang C."/>
            <person name="Lipzen A."/>
            <person name="Lutzoni F."/>
            <person name="Magnuson J."/>
            <person name="Mondo S."/>
            <person name="Nolan M."/>
            <person name="Ohm R."/>
            <person name="Pangilinan J."/>
            <person name="Park H.-J."/>
            <person name="Ramirez L."/>
            <person name="Alfaro M."/>
            <person name="Sun H."/>
            <person name="Tritt A."/>
            <person name="Yoshinaga Y."/>
            <person name="Zwiers L.-H."/>
            <person name="Turgeon B."/>
            <person name="Goodwin S."/>
            <person name="Spatafora J."/>
            <person name="Crous P."/>
            <person name="Grigoriev I."/>
        </authorList>
    </citation>
    <scope>NUCLEOTIDE SEQUENCE</scope>
    <source>
        <strain evidence="1">CBS 113818</strain>
    </source>
</reference>
<dbReference type="AlphaFoldDB" id="A0A6A6ZC78"/>
<organism evidence="1 2">
    <name type="scientific">Ophiobolus disseminans</name>
    <dbReference type="NCBI Taxonomy" id="1469910"/>
    <lineage>
        <taxon>Eukaryota</taxon>
        <taxon>Fungi</taxon>
        <taxon>Dikarya</taxon>
        <taxon>Ascomycota</taxon>
        <taxon>Pezizomycotina</taxon>
        <taxon>Dothideomycetes</taxon>
        <taxon>Pleosporomycetidae</taxon>
        <taxon>Pleosporales</taxon>
        <taxon>Pleosporineae</taxon>
        <taxon>Phaeosphaeriaceae</taxon>
        <taxon>Ophiobolus</taxon>
    </lineage>
</organism>